<feature type="domain" description="Aspartate/glutamate/uridylate kinase" evidence="14">
    <location>
        <begin position="1"/>
        <end position="205"/>
    </location>
</feature>
<keyword evidence="16" id="KW-1185">Reference proteome</keyword>
<evidence type="ECO:0000256" key="3">
    <source>
        <dbReference type="ARBA" id="ARBA00007614"/>
    </source>
</evidence>
<dbReference type="Pfam" id="PF00696">
    <property type="entry name" value="AA_kinase"/>
    <property type="match status" value="1"/>
</dbReference>
<dbReference type="EC" id="2.7.4.22" evidence="4"/>
<dbReference type="InterPro" id="IPR011818">
    <property type="entry name" value="Uridylate_kinase_arch/spir"/>
</dbReference>
<dbReference type="Gene3D" id="3.40.1160.10">
    <property type="entry name" value="Acetylglutamate kinase-like"/>
    <property type="match status" value="1"/>
</dbReference>
<dbReference type="CDD" id="cd04253">
    <property type="entry name" value="AAK_UMPK-PyrH-Pf"/>
    <property type="match status" value="1"/>
</dbReference>
<evidence type="ECO:0000256" key="2">
    <source>
        <dbReference type="ARBA" id="ARBA00004791"/>
    </source>
</evidence>
<dbReference type="Proteomes" id="UP000030940">
    <property type="component" value="Chromosome"/>
</dbReference>
<gene>
    <name evidence="15" type="ORF">OY14_02830</name>
</gene>
<comment type="catalytic activity">
    <reaction evidence="13">
        <text>UMP + ATP = UDP + ADP</text>
        <dbReference type="Rhea" id="RHEA:24400"/>
        <dbReference type="ChEBI" id="CHEBI:30616"/>
        <dbReference type="ChEBI" id="CHEBI:57865"/>
        <dbReference type="ChEBI" id="CHEBI:58223"/>
        <dbReference type="ChEBI" id="CHEBI:456216"/>
        <dbReference type="EC" id="2.7.4.22"/>
    </reaction>
</comment>
<evidence type="ECO:0000256" key="10">
    <source>
        <dbReference type="ARBA" id="ARBA00022840"/>
    </source>
</evidence>
<comment type="subcellular location">
    <subcellularLocation>
        <location evidence="1">Cytoplasm</location>
    </subcellularLocation>
</comment>
<comment type="pathway">
    <text evidence="2">Pyrimidine metabolism; CTP biosynthesis via de novo pathway; UDP from UMP (UMPK route): step 1/1.</text>
</comment>
<dbReference type="PIRSF" id="PIRSF005650">
    <property type="entry name" value="Uridylate_kin"/>
    <property type="match status" value="1"/>
</dbReference>
<evidence type="ECO:0000256" key="9">
    <source>
        <dbReference type="ARBA" id="ARBA00022777"/>
    </source>
</evidence>
<dbReference type="InterPro" id="IPR011817">
    <property type="entry name" value="Uridylate_kinase"/>
</dbReference>
<keyword evidence="7" id="KW-0808">Transferase</keyword>
<dbReference type="UniPathway" id="UPA00159">
    <property type="reaction ID" value="UER00275"/>
</dbReference>
<dbReference type="InterPro" id="IPR001048">
    <property type="entry name" value="Asp/Glu/Uridylate_kinase"/>
</dbReference>
<evidence type="ECO:0000256" key="7">
    <source>
        <dbReference type="ARBA" id="ARBA00022679"/>
    </source>
</evidence>
<evidence type="ECO:0000256" key="1">
    <source>
        <dbReference type="ARBA" id="ARBA00004496"/>
    </source>
</evidence>
<evidence type="ECO:0000256" key="13">
    <source>
        <dbReference type="ARBA" id="ARBA00047767"/>
    </source>
</evidence>
<evidence type="ECO:0000256" key="11">
    <source>
        <dbReference type="ARBA" id="ARBA00022975"/>
    </source>
</evidence>
<dbReference type="GO" id="GO:0044210">
    <property type="term" value="P:'de novo' CTP biosynthetic process"/>
    <property type="evidence" value="ECO:0007669"/>
    <property type="project" value="UniProtKB-UniPathway"/>
</dbReference>
<evidence type="ECO:0000259" key="14">
    <source>
        <dbReference type="Pfam" id="PF00696"/>
    </source>
</evidence>
<evidence type="ECO:0000256" key="6">
    <source>
        <dbReference type="ARBA" id="ARBA00022490"/>
    </source>
</evidence>
<dbReference type="GO" id="GO:0005737">
    <property type="term" value="C:cytoplasm"/>
    <property type="evidence" value="ECO:0007669"/>
    <property type="project" value="UniProtKB-SubCell"/>
</dbReference>
<evidence type="ECO:0000313" key="16">
    <source>
        <dbReference type="Proteomes" id="UP000030940"/>
    </source>
</evidence>
<comment type="similarity">
    <text evidence="3">Belongs to the UMP kinase family.</text>
</comment>
<dbReference type="GO" id="GO:0006225">
    <property type="term" value="P:UDP biosynthetic process"/>
    <property type="evidence" value="ECO:0007669"/>
    <property type="project" value="TreeGrafter"/>
</dbReference>
<evidence type="ECO:0000313" key="15">
    <source>
        <dbReference type="EMBL" id="AJA90371.1"/>
    </source>
</evidence>
<keyword evidence="9 15" id="KW-0418">Kinase</keyword>
<keyword evidence="10" id="KW-0067">ATP-binding</keyword>
<protein>
    <recommendedName>
        <fullName evidence="5">Uridylate kinase</fullName>
        <ecNumber evidence="4">2.7.4.22</ecNumber>
    </recommendedName>
    <alternativeName>
        <fullName evidence="12">Uridine monophosphate kinase</fullName>
    </alternativeName>
</protein>
<sequence length="229" mass="26109">MLKIISLGGGVINSNQINIEFIKKFKNFLFKWLLENEKRKIILIVGGGKVAREYQDAYKKINPDFQAHELDEIGIMSTKLNAEFLCKVMKPLCKDKIVTNPLKNFSFKGKILIASGWKSGFSTDYIAVKFAEKFNKKDIINITNVNQVYDKDPKKFKNATAFKKLNWKQLQDIVGQKWNPGLNLPFDPIATKLSSKLGLTLYVVNGNNIENLEKVFNKNNDFLGTVIVK</sequence>
<dbReference type="SUPFAM" id="SSF53633">
    <property type="entry name" value="Carbamate kinase-like"/>
    <property type="match status" value="1"/>
</dbReference>
<accession>A0A0A7UVQ1</accession>
<dbReference type="KEGG" id="bchi:OY14_02830"/>
<dbReference type="AlphaFoldDB" id="A0A0A7UVQ1"/>
<reference evidence="15 16" key="1">
    <citation type="journal article" date="2015" name="Genome Announc.">
        <title>Genome Sequence of Borrelia chilensis VA1, a South American Member of the Lyme Borreliosis Group.</title>
        <authorList>
            <person name="Huang W."/>
            <person name="Ojaimi C."/>
            <person name="Fallon J.T."/>
            <person name="Travisany D."/>
            <person name="Maass A."/>
            <person name="Ivanova L."/>
            <person name="Tomova A."/>
            <person name="Gonzalez-Acuna D."/>
            <person name="Godfrey H.P."/>
            <person name="Cabello F.C."/>
        </authorList>
    </citation>
    <scope>NUCLEOTIDE SEQUENCE [LARGE SCALE GENOMIC DNA]</scope>
    <source>
        <strain evidence="15 16">VA1</strain>
    </source>
</reference>
<organism evidence="15 16">
    <name type="scientific">Borreliella chilensis</name>
    <dbReference type="NCBI Taxonomy" id="1245910"/>
    <lineage>
        <taxon>Bacteria</taxon>
        <taxon>Pseudomonadati</taxon>
        <taxon>Spirochaetota</taxon>
        <taxon>Spirochaetia</taxon>
        <taxon>Spirochaetales</taxon>
        <taxon>Borreliaceae</taxon>
        <taxon>Borreliella</taxon>
    </lineage>
</organism>
<evidence type="ECO:0000256" key="5">
    <source>
        <dbReference type="ARBA" id="ARBA00016403"/>
    </source>
</evidence>
<dbReference type="GO" id="GO:0033862">
    <property type="term" value="F:UMP kinase activity"/>
    <property type="evidence" value="ECO:0007669"/>
    <property type="project" value="UniProtKB-EC"/>
</dbReference>
<name>A0A0A7UVQ1_9SPIR</name>
<evidence type="ECO:0000256" key="8">
    <source>
        <dbReference type="ARBA" id="ARBA00022741"/>
    </source>
</evidence>
<dbReference type="STRING" id="1245910.OY14_02830"/>
<dbReference type="HOGENOM" id="CLU_079546_0_0_12"/>
<dbReference type="GO" id="GO:0005524">
    <property type="term" value="F:ATP binding"/>
    <property type="evidence" value="ECO:0007669"/>
    <property type="project" value="UniProtKB-KW"/>
</dbReference>
<dbReference type="NCBIfam" id="TIGR02076">
    <property type="entry name" value="pyrH_arch"/>
    <property type="match status" value="1"/>
</dbReference>
<keyword evidence="11" id="KW-0665">Pyrimidine biosynthesis</keyword>
<keyword evidence="6" id="KW-0963">Cytoplasm</keyword>
<dbReference type="InterPro" id="IPR036393">
    <property type="entry name" value="AceGlu_kinase-like_sf"/>
</dbReference>
<dbReference type="PANTHER" id="PTHR42833:SF4">
    <property type="entry name" value="URIDYLATE KINASE PUMPKIN, CHLOROPLASTIC"/>
    <property type="match status" value="1"/>
</dbReference>
<dbReference type="PANTHER" id="PTHR42833">
    <property type="entry name" value="URIDYLATE KINASE"/>
    <property type="match status" value="1"/>
</dbReference>
<evidence type="ECO:0000256" key="12">
    <source>
        <dbReference type="ARBA" id="ARBA00032092"/>
    </source>
</evidence>
<proteinExistence type="inferred from homology"/>
<evidence type="ECO:0000256" key="4">
    <source>
        <dbReference type="ARBA" id="ARBA00012899"/>
    </source>
</evidence>
<keyword evidence="8" id="KW-0547">Nucleotide-binding</keyword>
<dbReference type="EMBL" id="CP009910">
    <property type="protein sequence ID" value="AJA90371.1"/>
    <property type="molecule type" value="Genomic_DNA"/>
</dbReference>